<comment type="caution">
    <text evidence="3">The sequence shown here is derived from an EMBL/GenBank/DDBJ whole genome shotgun (WGS) entry which is preliminary data.</text>
</comment>
<dbReference type="AlphaFoldDB" id="A0A819IY97"/>
<reference evidence="3" key="1">
    <citation type="submission" date="2021-02" db="EMBL/GenBank/DDBJ databases">
        <authorList>
            <person name="Nowell W R."/>
        </authorList>
    </citation>
    <scope>NUCLEOTIDE SEQUENCE</scope>
</reference>
<sequence>MTSKGSPSLITLPVENVYRILDHLDELTIFLSLRNVCMRLNTVVDTYGRYQTLITLNLATNDIGNKGVQSLANALQYNTTLRALNLEVNKIGPEGAQYLANALEKNQTLTNLILICNDIGPNGTLRMLNLRWNDIGPNGAKWLADALETNQVRLTV</sequence>
<evidence type="ECO:0000259" key="2">
    <source>
        <dbReference type="PROSITE" id="PS50181"/>
    </source>
</evidence>
<organism evidence="3 4">
    <name type="scientific">Rotaria sordida</name>
    <dbReference type="NCBI Taxonomy" id="392033"/>
    <lineage>
        <taxon>Eukaryota</taxon>
        <taxon>Metazoa</taxon>
        <taxon>Spiralia</taxon>
        <taxon>Gnathifera</taxon>
        <taxon>Rotifera</taxon>
        <taxon>Eurotatoria</taxon>
        <taxon>Bdelloidea</taxon>
        <taxon>Philodinida</taxon>
        <taxon>Philodinidae</taxon>
        <taxon>Rotaria</taxon>
    </lineage>
</organism>
<dbReference type="PROSITE" id="PS50181">
    <property type="entry name" value="FBOX"/>
    <property type="match status" value="1"/>
</dbReference>
<dbReference type="Proteomes" id="UP000663836">
    <property type="component" value="Unassembled WGS sequence"/>
</dbReference>
<dbReference type="InterPro" id="IPR052201">
    <property type="entry name" value="LRR-containing_regulator"/>
</dbReference>
<dbReference type="InterPro" id="IPR001810">
    <property type="entry name" value="F-box_dom"/>
</dbReference>
<keyword evidence="1" id="KW-0677">Repeat</keyword>
<gene>
    <name evidence="3" type="ORF">JBS370_LOCUS22056</name>
</gene>
<dbReference type="PANTHER" id="PTHR24111">
    <property type="entry name" value="LEUCINE-RICH REPEAT-CONTAINING PROTEIN 34"/>
    <property type="match status" value="1"/>
</dbReference>
<dbReference type="Gene3D" id="3.80.10.10">
    <property type="entry name" value="Ribonuclease Inhibitor"/>
    <property type="match status" value="2"/>
</dbReference>
<dbReference type="SUPFAM" id="SSF52047">
    <property type="entry name" value="RNI-like"/>
    <property type="match status" value="1"/>
</dbReference>
<dbReference type="InterPro" id="IPR001611">
    <property type="entry name" value="Leu-rich_rpt"/>
</dbReference>
<dbReference type="PANTHER" id="PTHR24111:SF0">
    <property type="entry name" value="LEUCINE-RICH REPEAT-CONTAINING PROTEIN"/>
    <property type="match status" value="1"/>
</dbReference>
<evidence type="ECO:0000313" key="3">
    <source>
        <dbReference type="EMBL" id="CAF3923505.1"/>
    </source>
</evidence>
<name>A0A819IY97_9BILA</name>
<protein>
    <recommendedName>
        <fullName evidence="2">F-box domain-containing protein</fullName>
    </recommendedName>
</protein>
<dbReference type="Pfam" id="PF13516">
    <property type="entry name" value="LRR_6"/>
    <property type="match status" value="4"/>
</dbReference>
<dbReference type="SMART" id="SM00368">
    <property type="entry name" value="LRR_RI"/>
    <property type="match status" value="3"/>
</dbReference>
<evidence type="ECO:0000313" key="4">
    <source>
        <dbReference type="Proteomes" id="UP000663836"/>
    </source>
</evidence>
<accession>A0A819IY97</accession>
<proteinExistence type="predicted"/>
<evidence type="ECO:0000256" key="1">
    <source>
        <dbReference type="ARBA" id="ARBA00022737"/>
    </source>
</evidence>
<dbReference type="InterPro" id="IPR032675">
    <property type="entry name" value="LRR_dom_sf"/>
</dbReference>
<dbReference type="EMBL" id="CAJOBD010003019">
    <property type="protein sequence ID" value="CAF3923505.1"/>
    <property type="molecule type" value="Genomic_DNA"/>
</dbReference>
<feature type="domain" description="F-box" evidence="2">
    <location>
        <begin position="6"/>
        <end position="53"/>
    </location>
</feature>